<evidence type="ECO:0000313" key="1">
    <source>
        <dbReference type="EMBL" id="EYU15964.1"/>
    </source>
</evidence>
<protein>
    <recommendedName>
        <fullName evidence="3">Iron-regulated protein FrpC</fullName>
    </recommendedName>
</protein>
<dbReference type="PANTHER" id="PTHR39431:SF1">
    <property type="entry name" value="FRPA_C-RELATED PROTEIN"/>
    <property type="match status" value="1"/>
</dbReference>
<name>A0A022PKE6_9GAMM</name>
<evidence type="ECO:0008006" key="3">
    <source>
        <dbReference type="Google" id="ProtNLM"/>
    </source>
</evidence>
<gene>
    <name evidence="1" type="ORF">BA1DRAFT_01453</name>
</gene>
<dbReference type="PANTHER" id="PTHR39431">
    <property type="entry name" value="FRPA/C-RELATED PROTEIN"/>
    <property type="match status" value="1"/>
</dbReference>
<reference evidence="1 2" key="1">
    <citation type="submission" date="2014-03" db="EMBL/GenBank/DDBJ databases">
        <title>Draft Genome of Photorhabdus luminescens BA1, an Egyptian Isolate.</title>
        <authorList>
            <person name="Ghazal S."/>
            <person name="Hurst S.G.IV."/>
            <person name="Morris K."/>
            <person name="Thomas K."/>
            <person name="Tisa L.S."/>
        </authorList>
    </citation>
    <scope>NUCLEOTIDE SEQUENCE [LARGE SCALE GENOMIC DNA]</scope>
    <source>
        <strain evidence="1 2">BA1</strain>
    </source>
</reference>
<comment type="caution">
    <text evidence="1">The sequence shown here is derived from an EMBL/GenBank/DDBJ whole genome shotgun (WGS) entry which is preliminary data.</text>
</comment>
<dbReference type="RefSeq" id="WP_051560688.1">
    <property type="nucleotide sequence ID" value="NZ_CAWLTM010000099.1"/>
</dbReference>
<dbReference type="PATRIC" id="fig|1393736.3.peg.1468"/>
<dbReference type="Proteomes" id="UP000023464">
    <property type="component" value="Unassembled WGS sequence"/>
</dbReference>
<sequence length="421" mass="46958">MPDETLQQPKHKTIGIFENYQEIMPDDKLSYFENTPSITLHVAPQGAPIAGENGINMGKSLTSHVFYTIRNNNPKTGNFESITAGLSPGEDWGTVKDNLSFNDHIRYPTASSLTMVSQNLQFLMDLDMVFQKTIDYRDGKTQPPSYNLLTNNCIDFVKDTFHREGGHAGYSGITLNLEKTPNQVLNQIFPNPKKVTKTYITPLVIDLNGDGVQTVTSELGVVFDFDGQGHKVNTGWIDANDSLLVWDKNNDGLINNGTELFGENSQLSSGVKAQHGFMALADIDSNQDGIIDNQDVTWNTLKIWQDRNLDGLSTPDELNSLEETDIKSIQLNYQESDYFDLQGNYHGLTSTVNWSNGYQTEITDVWFKQEPISIHEAELSNELHNLINAMACFVSQQTEEINNTISVGITPIQLLTVNPIG</sequence>
<keyword evidence="2" id="KW-1185">Reference proteome</keyword>
<dbReference type="EMBL" id="JFGV01000016">
    <property type="protein sequence ID" value="EYU15964.1"/>
    <property type="molecule type" value="Genomic_DNA"/>
</dbReference>
<dbReference type="AlphaFoldDB" id="A0A022PKE6"/>
<evidence type="ECO:0000313" key="2">
    <source>
        <dbReference type="Proteomes" id="UP000023464"/>
    </source>
</evidence>
<proteinExistence type="predicted"/>
<organism evidence="1 2">
    <name type="scientific">Photorhabdus aegyptia</name>
    <dbReference type="NCBI Taxonomy" id="2805098"/>
    <lineage>
        <taxon>Bacteria</taxon>
        <taxon>Pseudomonadati</taxon>
        <taxon>Pseudomonadota</taxon>
        <taxon>Gammaproteobacteria</taxon>
        <taxon>Enterobacterales</taxon>
        <taxon>Morganellaceae</taxon>
        <taxon>Photorhabdus</taxon>
    </lineage>
</organism>
<accession>A0A022PKE6</accession>